<gene>
    <name evidence="2" type="ORF">DVH24_028670</name>
</gene>
<proteinExistence type="predicted"/>
<dbReference type="InterPro" id="IPR058594">
    <property type="entry name" value="PB1-like_dom_pln"/>
</dbReference>
<evidence type="ECO:0000313" key="3">
    <source>
        <dbReference type="Proteomes" id="UP000290289"/>
    </source>
</evidence>
<accession>A0A498IVE7</accession>
<dbReference type="Proteomes" id="UP000290289">
    <property type="component" value="Chromosome 10"/>
</dbReference>
<comment type="caution">
    <text evidence="2">The sequence shown here is derived from an EMBL/GenBank/DDBJ whole genome shotgun (WGS) entry which is preliminary data.</text>
</comment>
<sequence length="145" mass="16009">MGERGGLGGTNWGFGGLLLLVAGFEGDELGLLLLLADIWQPSGIYVVATSAFNGSIDEKCNGGCPCLFSICLHHGGELNHDYYYRGKVAYIDYCDNDLMSLPMIYDMVESLGYSEMFMNYYYKIPNMTICNGLKPIQSDADVQKM</sequence>
<feature type="domain" description="PB1-like" evidence="1">
    <location>
        <begin position="68"/>
        <end position="145"/>
    </location>
</feature>
<name>A0A498IVE7_MALDO</name>
<dbReference type="Pfam" id="PF26130">
    <property type="entry name" value="PB1-like"/>
    <property type="match status" value="1"/>
</dbReference>
<evidence type="ECO:0000259" key="1">
    <source>
        <dbReference type="Pfam" id="PF26130"/>
    </source>
</evidence>
<organism evidence="2 3">
    <name type="scientific">Malus domestica</name>
    <name type="common">Apple</name>
    <name type="synonym">Pyrus malus</name>
    <dbReference type="NCBI Taxonomy" id="3750"/>
    <lineage>
        <taxon>Eukaryota</taxon>
        <taxon>Viridiplantae</taxon>
        <taxon>Streptophyta</taxon>
        <taxon>Embryophyta</taxon>
        <taxon>Tracheophyta</taxon>
        <taxon>Spermatophyta</taxon>
        <taxon>Magnoliopsida</taxon>
        <taxon>eudicotyledons</taxon>
        <taxon>Gunneridae</taxon>
        <taxon>Pentapetalae</taxon>
        <taxon>rosids</taxon>
        <taxon>fabids</taxon>
        <taxon>Rosales</taxon>
        <taxon>Rosaceae</taxon>
        <taxon>Amygdaloideae</taxon>
        <taxon>Maleae</taxon>
        <taxon>Malus</taxon>
    </lineage>
</organism>
<dbReference type="AlphaFoldDB" id="A0A498IVE7"/>
<protein>
    <recommendedName>
        <fullName evidence="1">PB1-like domain-containing protein</fullName>
    </recommendedName>
</protein>
<keyword evidence="3" id="KW-1185">Reference proteome</keyword>
<dbReference type="EMBL" id="RDQH01000336">
    <property type="protein sequence ID" value="RXH87170.1"/>
    <property type="molecule type" value="Genomic_DNA"/>
</dbReference>
<reference evidence="2 3" key="1">
    <citation type="submission" date="2018-10" db="EMBL/GenBank/DDBJ databases">
        <title>A high-quality apple genome assembly.</title>
        <authorList>
            <person name="Hu J."/>
        </authorList>
    </citation>
    <scope>NUCLEOTIDE SEQUENCE [LARGE SCALE GENOMIC DNA]</scope>
    <source>
        <strain evidence="3">cv. HFTH1</strain>
        <tissue evidence="2">Young leaf</tissue>
    </source>
</reference>
<evidence type="ECO:0000313" key="2">
    <source>
        <dbReference type="EMBL" id="RXH87170.1"/>
    </source>
</evidence>